<gene>
    <name evidence="1" type="ORF">VCR5J5_1430092</name>
</gene>
<comment type="caution">
    <text evidence="1">The sequence shown here is derived from an EMBL/GenBank/DDBJ whole genome shotgun (WGS) entry which is preliminary data.</text>
</comment>
<accession>A0A822MTR4</accession>
<proteinExistence type="predicted"/>
<protein>
    <submittedName>
        <fullName evidence="1">Uncharacterized protein</fullName>
    </submittedName>
</protein>
<reference evidence="2" key="1">
    <citation type="submission" date="2014-06" db="EMBL/GenBank/DDBJ databases">
        <authorList>
            <person name="Le Roux Frederique"/>
        </authorList>
    </citation>
    <scope>NUCLEOTIDE SEQUENCE [LARGE SCALE GENOMIC DNA]</scope>
    <source>
        <strain evidence="2">J5-5</strain>
    </source>
</reference>
<dbReference type="AlphaFoldDB" id="A0A822MTR4"/>
<evidence type="ECO:0000313" key="1">
    <source>
        <dbReference type="EMBL" id="CDT07250.1"/>
    </source>
</evidence>
<evidence type="ECO:0000313" key="2">
    <source>
        <dbReference type="Proteomes" id="UP000049495"/>
    </source>
</evidence>
<name>A0A822MTR4_9VIBR</name>
<dbReference type="Proteomes" id="UP000049495">
    <property type="component" value="Unassembled WGS sequence"/>
</dbReference>
<organism evidence="1 2">
    <name type="scientific">Vibrio crassostreae</name>
    <dbReference type="NCBI Taxonomy" id="246167"/>
    <lineage>
        <taxon>Bacteria</taxon>
        <taxon>Pseudomonadati</taxon>
        <taxon>Pseudomonadota</taxon>
        <taxon>Gammaproteobacteria</taxon>
        <taxon>Vibrionales</taxon>
        <taxon>Vibrionaceae</taxon>
        <taxon>Vibrio</taxon>
    </lineage>
</organism>
<dbReference type="EMBL" id="CCJV01000050">
    <property type="protein sequence ID" value="CDT07250.1"/>
    <property type="molecule type" value="Genomic_DNA"/>
</dbReference>
<sequence>MEDNSHDPSDCLAREYHREFGENGDDYHLRRRLSKRDCGLQLHKRYWFG</sequence>